<dbReference type="Gene3D" id="3.40.50.1820">
    <property type="entry name" value="alpha/beta hydrolase"/>
    <property type="match status" value="1"/>
</dbReference>
<dbReference type="CDD" id="cd00519">
    <property type="entry name" value="Lipase_3"/>
    <property type="match status" value="1"/>
</dbReference>
<evidence type="ECO:0000313" key="5">
    <source>
        <dbReference type="Proteomes" id="UP000193685"/>
    </source>
</evidence>
<feature type="region of interest" description="Disordered" evidence="1">
    <location>
        <begin position="260"/>
        <end position="293"/>
    </location>
</feature>
<dbReference type="GeneID" id="63787836"/>
<feature type="transmembrane region" description="Helical" evidence="2">
    <location>
        <begin position="89"/>
        <end position="108"/>
    </location>
</feature>
<dbReference type="OMA" id="DPIDASW"/>
<feature type="domain" description="Fungal lipase-type" evidence="3">
    <location>
        <begin position="209"/>
        <end position="437"/>
    </location>
</feature>
<keyword evidence="2" id="KW-0812">Transmembrane</keyword>
<sequence length="612" mass="69043">MAVSFSSLAKYYLLASLAAFASLYALNARTSIYMLLVAVLGVGLVPLMTLFVSISLTKIFVSSSLRALRAALRLPFRLIRHAPKLVRRCFEFPIILTFFLWFRLLVFWDRFVLRRALQYSSVGRHASGRRISVVNSTAPTFEPMNYFADSEEFDVRTALSLANFAKLAYEDKPVILHELKKAGFETDSFRTVFYQNTSAFLAVKDGVVVISFRGTEPLNLMHVMTDLKGRLVKIADLDDSDEHAGRVHYGFLKALRLHRKDQPKPRNTSGDTSASETEGSNKRPANKRKTSRLVHDAEDSIGSIFSALLSLPGLLTRSAASFVMQPIDVNFPLSRNKITAFEQIQKVLEDYDTKYDIEKIFVTGHSLGAALSVVWYAQTLLTSSPLVSKLADKIHVCGFGTPRLADKQFKRWMDHKGYSKNIWKVVNAQDMVPRQPGLAHDPLRFLKLEFAECPGMTVHLRPLMEETQQALQEGASLKTPHRQDSLKIQESIAALDESDGSDEAQGYVTYKDGYVPPMRFWTLSGLLSMHTIRIIRSSKASWLWIAARIFIPFVMFDHIPGEYTRVLSEIWEESDEAFAERQLGKDTSMPNGHARPAFTRKRSKVLTGPMQA</sequence>
<dbReference type="Proteomes" id="UP000193685">
    <property type="component" value="Unassembled WGS sequence"/>
</dbReference>
<dbReference type="OrthoDB" id="406844at2759"/>
<dbReference type="Pfam" id="PF01764">
    <property type="entry name" value="Lipase_3"/>
    <property type="match status" value="1"/>
</dbReference>
<dbReference type="RefSeq" id="XP_040725114.1">
    <property type="nucleotide sequence ID" value="XM_040871237.1"/>
</dbReference>
<keyword evidence="5" id="KW-1185">Reference proteome</keyword>
<name>A0A1Y2FDH8_PROLT</name>
<evidence type="ECO:0000313" key="4">
    <source>
        <dbReference type="EMBL" id="ORY81980.1"/>
    </source>
</evidence>
<protein>
    <submittedName>
        <fullName evidence="4">Class 3-domain-containing protein</fullName>
    </submittedName>
</protein>
<evidence type="ECO:0000256" key="1">
    <source>
        <dbReference type="SAM" id="MobiDB-lite"/>
    </source>
</evidence>
<organism evidence="4 5">
    <name type="scientific">Protomyces lactucae-debilis</name>
    <dbReference type="NCBI Taxonomy" id="2754530"/>
    <lineage>
        <taxon>Eukaryota</taxon>
        <taxon>Fungi</taxon>
        <taxon>Dikarya</taxon>
        <taxon>Ascomycota</taxon>
        <taxon>Taphrinomycotina</taxon>
        <taxon>Taphrinomycetes</taxon>
        <taxon>Taphrinales</taxon>
        <taxon>Protomycetaceae</taxon>
        <taxon>Protomyces</taxon>
    </lineage>
</organism>
<dbReference type="InterPro" id="IPR029058">
    <property type="entry name" value="AB_hydrolase_fold"/>
</dbReference>
<dbReference type="InterPro" id="IPR002921">
    <property type="entry name" value="Fungal_lipase-type"/>
</dbReference>
<dbReference type="PANTHER" id="PTHR46086">
    <property type="entry name" value="ALPHA/BETA-HYDROLASES SUPERFAMILY PROTEIN"/>
    <property type="match status" value="1"/>
</dbReference>
<dbReference type="AlphaFoldDB" id="A0A1Y2FDH8"/>
<keyword evidence="2" id="KW-1133">Transmembrane helix</keyword>
<reference evidence="4 5" key="1">
    <citation type="submission" date="2016-07" db="EMBL/GenBank/DDBJ databases">
        <title>Pervasive Adenine N6-methylation of Active Genes in Fungi.</title>
        <authorList>
            <consortium name="DOE Joint Genome Institute"/>
            <person name="Mondo S.J."/>
            <person name="Dannebaum R.O."/>
            <person name="Kuo R.C."/>
            <person name="Labutti K."/>
            <person name="Haridas S."/>
            <person name="Kuo A."/>
            <person name="Salamov A."/>
            <person name="Ahrendt S.R."/>
            <person name="Lipzen A."/>
            <person name="Sullivan W."/>
            <person name="Andreopoulos W.B."/>
            <person name="Clum A."/>
            <person name="Lindquist E."/>
            <person name="Daum C."/>
            <person name="Ramamoorthy G.K."/>
            <person name="Gryganskyi A."/>
            <person name="Culley D."/>
            <person name="Magnuson J.K."/>
            <person name="James T.Y."/>
            <person name="O'Malley M.A."/>
            <person name="Stajich J.E."/>
            <person name="Spatafora J.W."/>
            <person name="Visel A."/>
            <person name="Grigoriev I.V."/>
        </authorList>
    </citation>
    <scope>NUCLEOTIDE SEQUENCE [LARGE SCALE GENOMIC DNA]</scope>
    <source>
        <strain evidence="4 5">12-1054</strain>
    </source>
</reference>
<comment type="caution">
    <text evidence="4">The sequence shown here is derived from an EMBL/GenBank/DDBJ whole genome shotgun (WGS) entry which is preliminary data.</text>
</comment>
<evidence type="ECO:0000259" key="3">
    <source>
        <dbReference type="Pfam" id="PF01764"/>
    </source>
</evidence>
<dbReference type="GO" id="GO:0004806">
    <property type="term" value="F:triacylglycerol lipase activity"/>
    <property type="evidence" value="ECO:0007669"/>
    <property type="project" value="InterPro"/>
</dbReference>
<dbReference type="EMBL" id="MCFI01000010">
    <property type="protein sequence ID" value="ORY81980.1"/>
    <property type="molecule type" value="Genomic_DNA"/>
</dbReference>
<evidence type="ECO:0000256" key="2">
    <source>
        <dbReference type="SAM" id="Phobius"/>
    </source>
</evidence>
<feature type="compositionally biased region" description="Polar residues" evidence="1">
    <location>
        <begin position="265"/>
        <end position="278"/>
    </location>
</feature>
<gene>
    <name evidence="4" type="ORF">BCR37DRAFT_393027</name>
</gene>
<dbReference type="GO" id="GO:0006629">
    <property type="term" value="P:lipid metabolic process"/>
    <property type="evidence" value="ECO:0007669"/>
    <property type="project" value="InterPro"/>
</dbReference>
<dbReference type="SUPFAM" id="SSF53474">
    <property type="entry name" value="alpha/beta-Hydrolases"/>
    <property type="match status" value="1"/>
</dbReference>
<accession>A0A1Y2FDH8</accession>
<keyword evidence="2" id="KW-0472">Membrane</keyword>
<proteinExistence type="predicted"/>
<dbReference type="STRING" id="56484.A0A1Y2FDH8"/>
<dbReference type="PANTHER" id="PTHR46086:SF3">
    <property type="entry name" value="TRIACYLGLYCEROL LIPASE OBL1"/>
    <property type="match status" value="1"/>
</dbReference>
<dbReference type="InterPro" id="IPR044819">
    <property type="entry name" value="OBL-like"/>
</dbReference>